<dbReference type="Proteomes" id="UP000027442">
    <property type="component" value="Unassembled WGS sequence"/>
</dbReference>
<dbReference type="Gene3D" id="1.10.10.10">
    <property type="entry name" value="Winged helix-like DNA-binding domain superfamily/Winged helix DNA-binding domain"/>
    <property type="match status" value="1"/>
</dbReference>
<proteinExistence type="predicted"/>
<organism evidence="5 6">
    <name type="scientific">Hoylesella loescheii DSM 19665 = JCM 12249 = ATCC 15930</name>
    <dbReference type="NCBI Taxonomy" id="1122985"/>
    <lineage>
        <taxon>Bacteria</taxon>
        <taxon>Pseudomonadati</taxon>
        <taxon>Bacteroidota</taxon>
        <taxon>Bacteroidia</taxon>
        <taxon>Bacteroidales</taxon>
        <taxon>Prevotellaceae</taxon>
        <taxon>Hoylesella</taxon>
    </lineage>
</organism>
<keyword evidence="3" id="KW-0804">Transcription</keyword>
<dbReference type="eggNOG" id="COG2197">
    <property type="taxonomic scope" value="Bacteria"/>
</dbReference>
<dbReference type="Pfam" id="PF00196">
    <property type="entry name" value="GerE"/>
    <property type="match status" value="1"/>
</dbReference>
<keyword evidence="2" id="KW-0238">DNA-binding</keyword>
<evidence type="ECO:0000256" key="3">
    <source>
        <dbReference type="ARBA" id="ARBA00023163"/>
    </source>
</evidence>
<dbReference type="PANTHER" id="PTHR44688:SF16">
    <property type="entry name" value="DNA-BINDING TRANSCRIPTIONAL ACTIVATOR DEVR_DOSR"/>
    <property type="match status" value="1"/>
</dbReference>
<keyword evidence="1" id="KW-0805">Transcription regulation</keyword>
<dbReference type="CDD" id="cd06170">
    <property type="entry name" value="LuxR_C_like"/>
    <property type="match status" value="1"/>
</dbReference>
<dbReference type="PRINTS" id="PR00038">
    <property type="entry name" value="HTHLUXR"/>
</dbReference>
<evidence type="ECO:0000259" key="4">
    <source>
        <dbReference type="PROSITE" id="PS50043"/>
    </source>
</evidence>
<dbReference type="SMART" id="SM00421">
    <property type="entry name" value="HTH_LUXR"/>
    <property type="match status" value="1"/>
</dbReference>
<evidence type="ECO:0000313" key="6">
    <source>
        <dbReference type="Proteomes" id="UP000027442"/>
    </source>
</evidence>
<dbReference type="InterPro" id="IPR000792">
    <property type="entry name" value="Tscrpt_reg_LuxR_C"/>
</dbReference>
<reference evidence="5 6" key="1">
    <citation type="submission" date="2013-08" db="EMBL/GenBank/DDBJ databases">
        <authorList>
            <person name="Weinstock G."/>
            <person name="Sodergren E."/>
            <person name="Wylie T."/>
            <person name="Fulton L."/>
            <person name="Fulton R."/>
            <person name="Fronick C."/>
            <person name="O'Laughlin M."/>
            <person name="Godfrey J."/>
            <person name="Miner T."/>
            <person name="Herter B."/>
            <person name="Appelbaum E."/>
            <person name="Cordes M."/>
            <person name="Lek S."/>
            <person name="Wollam A."/>
            <person name="Pepin K.H."/>
            <person name="Palsikar V.B."/>
            <person name="Mitreva M."/>
            <person name="Wilson R.K."/>
        </authorList>
    </citation>
    <scope>NUCLEOTIDE SEQUENCE [LARGE SCALE GENOMIC DNA]</scope>
    <source>
        <strain evidence="5 6">ATCC 15930</strain>
    </source>
</reference>
<evidence type="ECO:0000256" key="2">
    <source>
        <dbReference type="ARBA" id="ARBA00023125"/>
    </source>
</evidence>
<protein>
    <submittedName>
        <fullName evidence="5">Transcriptional regulator, LuxR family</fullName>
    </submittedName>
</protein>
<dbReference type="HOGENOM" id="CLU_1097775_0_0_10"/>
<name>A0A069QFC2_HOYLO</name>
<keyword evidence="6" id="KW-1185">Reference proteome</keyword>
<dbReference type="AlphaFoldDB" id="A0A069QFC2"/>
<dbReference type="GO" id="GO:0003677">
    <property type="term" value="F:DNA binding"/>
    <property type="evidence" value="ECO:0007669"/>
    <property type="project" value="UniProtKB-KW"/>
</dbReference>
<dbReference type="PROSITE" id="PS50043">
    <property type="entry name" value="HTH_LUXR_2"/>
    <property type="match status" value="1"/>
</dbReference>
<dbReference type="InterPro" id="IPR036388">
    <property type="entry name" value="WH-like_DNA-bd_sf"/>
</dbReference>
<dbReference type="EMBL" id="JNGW01000105">
    <property type="protein sequence ID" value="KDR51505.1"/>
    <property type="molecule type" value="Genomic_DNA"/>
</dbReference>
<dbReference type="PANTHER" id="PTHR44688">
    <property type="entry name" value="DNA-BINDING TRANSCRIPTIONAL ACTIVATOR DEVR_DOSR"/>
    <property type="match status" value="1"/>
</dbReference>
<dbReference type="InterPro" id="IPR016032">
    <property type="entry name" value="Sig_transdc_resp-reg_C-effctor"/>
</dbReference>
<sequence>MRNKKTNMTIIDIIKGLKEIDDTTDIGFQVIDDTSPYVKSAQACDRLGYGKIVLIDFKRCTFLYVSPSIISKLQQFGNKKTRSIEDVLDERQVRYISNVLKSYFALLKKSHAHIESSTLHFDLSINASIRREMIHISLTPCLFDTNKDVILGLCMLTYSTRKQIGNALIKLPEVNYHLELRNDEWVQTNNPHLTNMEIVIIGHCANGKSIADIAEYLSVSASTIKTHRTSVLKKLGVNNTIEAIQYVENYNLI</sequence>
<feature type="domain" description="HTH luxR-type" evidence="4">
    <location>
        <begin position="186"/>
        <end position="251"/>
    </location>
</feature>
<gene>
    <name evidence="5" type="ORF">HMPREF1991_02427</name>
</gene>
<accession>A0A069QFC2</accession>
<evidence type="ECO:0000313" key="5">
    <source>
        <dbReference type="EMBL" id="KDR51505.1"/>
    </source>
</evidence>
<evidence type="ECO:0000256" key="1">
    <source>
        <dbReference type="ARBA" id="ARBA00023015"/>
    </source>
</evidence>
<dbReference type="GO" id="GO:0006355">
    <property type="term" value="P:regulation of DNA-templated transcription"/>
    <property type="evidence" value="ECO:0007669"/>
    <property type="project" value="InterPro"/>
</dbReference>
<dbReference type="RefSeq" id="WP_018966650.1">
    <property type="nucleotide sequence ID" value="NZ_KB899211.1"/>
</dbReference>
<comment type="caution">
    <text evidence="5">The sequence shown here is derived from an EMBL/GenBank/DDBJ whole genome shotgun (WGS) entry which is preliminary data.</text>
</comment>
<dbReference type="SUPFAM" id="SSF46894">
    <property type="entry name" value="C-terminal effector domain of the bipartite response regulators"/>
    <property type="match status" value="1"/>
</dbReference>
<dbReference type="PATRIC" id="fig|1122985.7.peg.2513"/>